<evidence type="ECO:0000313" key="18">
    <source>
        <dbReference type="EMBL" id="KYZ77577.1"/>
    </source>
</evidence>
<comment type="similarity">
    <text evidence="3 17">Belongs to the QueH family.</text>
</comment>
<keyword evidence="8 17" id="KW-0479">Metal-binding</keyword>
<gene>
    <name evidence="17" type="primary">queH</name>
    <name evidence="18" type="ORF">AXX12_05585</name>
</gene>
<dbReference type="EMBL" id="LSGP01000013">
    <property type="protein sequence ID" value="KYZ77577.1"/>
    <property type="molecule type" value="Genomic_DNA"/>
</dbReference>
<evidence type="ECO:0000256" key="2">
    <source>
        <dbReference type="ARBA" id="ARBA00004691"/>
    </source>
</evidence>
<evidence type="ECO:0000256" key="9">
    <source>
        <dbReference type="ARBA" id="ARBA00022785"/>
    </source>
</evidence>
<dbReference type="GO" id="GO:0046872">
    <property type="term" value="F:metal ion binding"/>
    <property type="evidence" value="ECO:0007669"/>
    <property type="project" value="UniProtKB-KW"/>
</dbReference>
<evidence type="ECO:0000256" key="11">
    <source>
        <dbReference type="ARBA" id="ARBA00023004"/>
    </source>
</evidence>
<evidence type="ECO:0000256" key="4">
    <source>
        <dbReference type="ARBA" id="ARBA00012622"/>
    </source>
</evidence>
<evidence type="ECO:0000256" key="14">
    <source>
        <dbReference type="ARBA" id="ARBA00023284"/>
    </source>
</evidence>
<evidence type="ECO:0000256" key="6">
    <source>
        <dbReference type="ARBA" id="ARBA00022485"/>
    </source>
</evidence>
<organism evidence="18 19">
    <name type="scientific">Anaerosporomusa subterranea</name>
    <dbReference type="NCBI Taxonomy" id="1794912"/>
    <lineage>
        <taxon>Bacteria</taxon>
        <taxon>Bacillati</taxon>
        <taxon>Bacillota</taxon>
        <taxon>Negativicutes</taxon>
        <taxon>Acetonemataceae</taxon>
        <taxon>Anaerosporomusa</taxon>
    </lineage>
</organism>
<keyword evidence="19" id="KW-1185">Reference proteome</keyword>
<dbReference type="Proteomes" id="UP000076268">
    <property type="component" value="Unassembled WGS sequence"/>
</dbReference>
<dbReference type="EC" id="1.17.99.6" evidence="4 17"/>
<evidence type="ECO:0000256" key="8">
    <source>
        <dbReference type="ARBA" id="ARBA00022723"/>
    </source>
</evidence>
<comment type="catalytic activity">
    <reaction evidence="16 17">
        <text>epoxyqueuosine(34) in tRNA + AH2 = queuosine(34) in tRNA + A + H2O</text>
        <dbReference type="Rhea" id="RHEA:32159"/>
        <dbReference type="Rhea" id="RHEA-COMP:18571"/>
        <dbReference type="Rhea" id="RHEA-COMP:18582"/>
        <dbReference type="ChEBI" id="CHEBI:13193"/>
        <dbReference type="ChEBI" id="CHEBI:15377"/>
        <dbReference type="ChEBI" id="CHEBI:17499"/>
        <dbReference type="ChEBI" id="CHEBI:194431"/>
        <dbReference type="ChEBI" id="CHEBI:194443"/>
        <dbReference type="EC" id="1.17.99.6"/>
    </reaction>
</comment>
<dbReference type="HAMAP" id="MF_02089">
    <property type="entry name" value="QueH"/>
    <property type="match status" value="1"/>
</dbReference>
<feature type="binding site" evidence="17">
    <location>
        <position position="12"/>
    </location>
    <ligand>
        <name>[4Fe-4S] cluster</name>
        <dbReference type="ChEBI" id="CHEBI:49883"/>
    </ligand>
</feature>
<proteinExistence type="inferred from homology"/>
<dbReference type="UniPathway" id="UPA00392"/>
<evidence type="ECO:0000256" key="5">
    <source>
        <dbReference type="ARBA" id="ARBA00016895"/>
    </source>
</evidence>
<evidence type="ECO:0000256" key="1">
    <source>
        <dbReference type="ARBA" id="ARBA00002268"/>
    </source>
</evidence>
<keyword evidence="10 17" id="KW-0560">Oxidoreductase</keyword>
<evidence type="ECO:0000256" key="15">
    <source>
        <dbReference type="ARBA" id="ARBA00031446"/>
    </source>
</evidence>
<name>A0A154BUJ7_ANASB</name>
<feature type="binding site" evidence="17">
    <location>
        <position position="87"/>
    </location>
    <ligand>
        <name>[4Fe-4S] cluster</name>
        <dbReference type="ChEBI" id="CHEBI:49883"/>
    </ligand>
</feature>
<evidence type="ECO:0000256" key="17">
    <source>
        <dbReference type="HAMAP-Rule" id="MF_02089"/>
    </source>
</evidence>
<dbReference type="GO" id="GO:0008616">
    <property type="term" value="P:tRNA queuosine(34) biosynthetic process"/>
    <property type="evidence" value="ECO:0007669"/>
    <property type="project" value="UniProtKB-UniRule"/>
</dbReference>
<accession>A0A154BUJ7</accession>
<evidence type="ECO:0000256" key="16">
    <source>
        <dbReference type="ARBA" id="ARBA00047415"/>
    </source>
</evidence>
<keyword evidence="14 17" id="KW-0676">Redox-active center</keyword>
<dbReference type="PANTHER" id="PTHR36701">
    <property type="entry name" value="EPOXYQUEUOSINE REDUCTASE QUEH"/>
    <property type="match status" value="1"/>
</dbReference>
<dbReference type="GO" id="GO:0052693">
    <property type="term" value="F:epoxyqueuosine reductase activity"/>
    <property type="evidence" value="ECO:0007669"/>
    <property type="project" value="UniProtKB-UniRule"/>
</dbReference>
<feature type="binding site" evidence="17">
    <location>
        <position position="90"/>
    </location>
    <ligand>
        <name>[4Fe-4S] cluster</name>
        <dbReference type="ChEBI" id="CHEBI:49883"/>
    </ligand>
</feature>
<keyword evidence="12 17" id="KW-0411">Iron-sulfur</keyword>
<feature type="binding site" evidence="17">
    <location>
        <position position="13"/>
    </location>
    <ligand>
        <name>[4Fe-4S] cluster</name>
        <dbReference type="ChEBI" id="CHEBI:49883"/>
    </ligand>
</feature>
<dbReference type="AlphaFoldDB" id="A0A154BUJ7"/>
<keyword evidence="7 17" id="KW-0819">tRNA processing</keyword>
<dbReference type="GO" id="GO:0051539">
    <property type="term" value="F:4 iron, 4 sulfur cluster binding"/>
    <property type="evidence" value="ECO:0007669"/>
    <property type="project" value="UniProtKB-UniRule"/>
</dbReference>
<dbReference type="InterPro" id="IPR003828">
    <property type="entry name" value="QueH"/>
</dbReference>
<comment type="caution">
    <text evidence="18">The sequence shown here is derived from an EMBL/GenBank/DDBJ whole genome shotgun (WGS) entry which is preliminary data.</text>
</comment>
<feature type="disulfide bond" description="Redox-active" evidence="17">
    <location>
        <begin position="167"/>
        <end position="169"/>
    </location>
</feature>
<evidence type="ECO:0000256" key="7">
    <source>
        <dbReference type="ARBA" id="ARBA00022694"/>
    </source>
</evidence>
<keyword evidence="13 17" id="KW-1015">Disulfide bond</keyword>
<keyword evidence="11 17" id="KW-0408">Iron</keyword>
<evidence type="ECO:0000256" key="12">
    <source>
        <dbReference type="ARBA" id="ARBA00023014"/>
    </source>
</evidence>
<evidence type="ECO:0000313" key="19">
    <source>
        <dbReference type="Proteomes" id="UP000076268"/>
    </source>
</evidence>
<dbReference type="OrthoDB" id="9801033at2"/>
<evidence type="ECO:0000256" key="13">
    <source>
        <dbReference type="ARBA" id="ARBA00023157"/>
    </source>
</evidence>
<dbReference type="Pfam" id="PF02677">
    <property type="entry name" value="QueH"/>
    <property type="match status" value="1"/>
</dbReference>
<reference evidence="18 19" key="1">
    <citation type="submission" date="2016-02" db="EMBL/GenBank/DDBJ databases">
        <title>Anaerosporomusa subterraneum gen. nov., sp. nov., a spore-forming obligate anaerobe isolated from saprolite.</title>
        <authorList>
            <person name="Choi J.K."/>
            <person name="Shah M."/>
            <person name="Yee N."/>
        </authorList>
    </citation>
    <scope>NUCLEOTIDE SEQUENCE [LARGE SCALE GENOMIC DNA]</scope>
    <source>
        <strain evidence="18 19">RU4</strain>
    </source>
</reference>
<comment type="pathway">
    <text evidence="2 17">tRNA modification; tRNA-queuosine biosynthesis.</text>
</comment>
<dbReference type="STRING" id="1794912.AXX12_05585"/>
<evidence type="ECO:0000256" key="3">
    <source>
        <dbReference type="ARBA" id="ARBA00008207"/>
    </source>
</evidence>
<keyword evidence="9 17" id="KW-0671">Queuosine biosynthesis</keyword>
<sequence>MLKVVNLFLHMCCGPCSVYPVSYLREQGHQLTGWFYNPNIHPYKEFRRRLDTAGEFARRVELIMLVQDDYTLEDFLTRALTAPEGRCYACYRLRLDEAARTAKESGFNAFTTTLLVSPYQKHDLIRQAGEAAAEKFDIPFYYQDFRPGWKEGVTKSLEMELYRQPYCGCIFSERDRYWKPKKQGAENVRL</sequence>
<comment type="function">
    <text evidence="1 17">Catalyzes the conversion of epoxyqueuosine (oQ) to queuosine (Q), which is a hypermodified base found in the wobble positions of tRNA(Asp), tRNA(Asn), tRNA(His) and tRNA(Tyr).</text>
</comment>
<dbReference type="PANTHER" id="PTHR36701:SF1">
    <property type="entry name" value="EPOXYQUEUOSINE REDUCTASE QUEH"/>
    <property type="match status" value="1"/>
</dbReference>
<protein>
    <recommendedName>
        <fullName evidence="5 17">Epoxyqueuosine reductase QueH</fullName>
        <ecNumber evidence="4 17">1.17.99.6</ecNumber>
    </recommendedName>
    <alternativeName>
        <fullName evidence="15 17">Queuosine biosynthesis protein QueH</fullName>
    </alternativeName>
</protein>
<evidence type="ECO:0000256" key="10">
    <source>
        <dbReference type="ARBA" id="ARBA00023002"/>
    </source>
</evidence>
<keyword evidence="6 17" id="KW-0004">4Fe-4S</keyword>